<organism evidence="1 2">
    <name type="scientific">Chiloscyllium punctatum</name>
    <name type="common">Brownbanded bambooshark</name>
    <name type="synonym">Hemiscyllium punctatum</name>
    <dbReference type="NCBI Taxonomy" id="137246"/>
    <lineage>
        <taxon>Eukaryota</taxon>
        <taxon>Metazoa</taxon>
        <taxon>Chordata</taxon>
        <taxon>Craniata</taxon>
        <taxon>Vertebrata</taxon>
        <taxon>Chondrichthyes</taxon>
        <taxon>Elasmobranchii</taxon>
        <taxon>Galeomorphii</taxon>
        <taxon>Galeoidea</taxon>
        <taxon>Orectolobiformes</taxon>
        <taxon>Hemiscylliidae</taxon>
        <taxon>Chiloscyllium</taxon>
    </lineage>
</organism>
<dbReference type="Proteomes" id="UP000287033">
    <property type="component" value="Unassembled WGS sequence"/>
</dbReference>
<accession>A0A401RYX3</accession>
<sequence>MLTGRPMPVPRWRGPYEGPGLEQQERELKQHMQQLTMIYESIHTQEKLREPVSSKEEGPIKPGDQVLYYLAALKEPTLKNNIVHICLYQILRPSSSDYCYMQFTQS</sequence>
<name>A0A401RYX3_CHIPU</name>
<dbReference type="EMBL" id="BEZZ01000027">
    <property type="protein sequence ID" value="GCC23352.1"/>
    <property type="molecule type" value="Genomic_DNA"/>
</dbReference>
<proteinExistence type="predicted"/>
<keyword evidence="2" id="KW-1185">Reference proteome</keyword>
<gene>
    <name evidence="1" type="ORF">chiPu_0001746</name>
</gene>
<dbReference type="AlphaFoldDB" id="A0A401RYX3"/>
<evidence type="ECO:0000313" key="2">
    <source>
        <dbReference type="Proteomes" id="UP000287033"/>
    </source>
</evidence>
<evidence type="ECO:0000313" key="1">
    <source>
        <dbReference type="EMBL" id="GCC23352.1"/>
    </source>
</evidence>
<reference evidence="1 2" key="1">
    <citation type="journal article" date="2018" name="Nat. Ecol. Evol.">
        <title>Shark genomes provide insights into elasmobranch evolution and the origin of vertebrates.</title>
        <authorList>
            <person name="Hara Y"/>
            <person name="Yamaguchi K"/>
            <person name="Onimaru K"/>
            <person name="Kadota M"/>
            <person name="Koyanagi M"/>
            <person name="Keeley SD"/>
            <person name="Tatsumi K"/>
            <person name="Tanaka K"/>
            <person name="Motone F"/>
            <person name="Kageyama Y"/>
            <person name="Nozu R"/>
            <person name="Adachi N"/>
            <person name="Nishimura O"/>
            <person name="Nakagawa R"/>
            <person name="Tanegashima C"/>
            <person name="Kiyatake I"/>
            <person name="Matsumoto R"/>
            <person name="Murakumo K"/>
            <person name="Nishida K"/>
            <person name="Terakita A"/>
            <person name="Kuratani S"/>
            <person name="Sato K"/>
            <person name="Hyodo S Kuraku.S."/>
        </authorList>
    </citation>
    <scope>NUCLEOTIDE SEQUENCE [LARGE SCALE GENOMIC DNA]</scope>
</reference>
<comment type="caution">
    <text evidence="1">The sequence shown here is derived from an EMBL/GenBank/DDBJ whole genome shotgun (WGS) entry which is preliminary data.</text>
</comment>
<protein>
    <submittedName>
        <fullName evidence="1">Uncharacterized protein</fullName>
    </submittedName>
</protein>